<dbReference type="EMBL" id="DSPX01000099">
    <property type="protein sequence ID" value="HGG00986.1"/>
    <property type="molecule type" value="Genomic_DNA"/>
</dbReference>
<gene>
    <name evidence="1" type="ORF">ENR15_10130</name>
</gene>
<organism evidence="1">
    <name type="scientific">Planktothricoides sp. SpSt-374</name>
    <dbReference type="NCBI Taxonomy" id="2282167"/>
    <lineage>
        <taxon>Bacteria</taxon>
        <taxon>Bacillati</taxon>
        <taxon>Cyanobacteriota</taxon>
        <taxon>Cyanophyceae</taxon>
        <taxon>Oscillatoriophycideae</taxon>
        <taxon>Oscillatoriales</taxon>
        <taxon>Oscillatoriaceae</taxon>
        <taxon>Planktothricoides</taxon>
    </lineage>
</organism>
<evidence type="ECO:0000313" key="1">
    <source>
        <dbReference type="EMBL" id="HGG00986.1"/>
    </source>
</evidence>
<dbReference type="AlphaFoldDB" id="A0A7C3ZTN1"/>
<comment type="caution">
    <text evidence="1">The sequence shown here is derived from an EMBL/GenBank/DDBJ whole genome shotgun (WGS) entry which is preliminary data.</text>
</comment>
<accession>A0A7C3ZTN1</accession>
<sequence length="94" mass="11435">MQPIGDRERRLIQLYSQCQLTMTPEQFYQKWDVSYEMMAEICWRSPATVAGWFRQGGSRRYPTPNDMRHLALMDLLLECYEEIPPFWRRRLCLE</sequence>
<protein>
    <submittedName>
        <fullName evidence="1">Helix-turn-helix domain-containing protein</fullName>
    </submittedName>
</protein>
<reference evidence="1" key="1">
    <citation type="journal article" date="2020" name="mSystems">
        <title>Genome- and Community-Level Interaction Insights into Carbon Utilization and Element Cycling Functions of Hydrothermarchaeota in Hydrothermal Sediment.</title>
        <authorList>
            <person name="Zhou Z."/>
            <person name="Liu Y."/>
            <person name="Xu W."/>
            <person name="Pan J."/>
            <person name="Luo Z.H."/>
            <person name="Li M."/>
        </authorList>
    </citation>
    <scope>NUCLEOTIDE SEQUENCE [LARGE SCALE GENOMIC DNA]</scope>
    <source>
        <strain evidence="1">SpSt-374</strain>
    </source>
</reference>
<name>A0A7C3ZTN1_9CYAN</name>
<proteinExistence type="predicted"/>